<evidence type="ECO:0000259" key="5">
    <source>
        <dbReference type="Pfam" id="PF00535"/>
    </source>
</evidence>
<dbReference type="CDD" id="cd02525">
    <property type="entry name" value="Succinoglycan_BP_ExoA"/>
    <property type="match status" value="1"/>
</dbReference>
<feature type="domain" description="Glycosyltransferase 2-like" evidence="5">
    <location>
        <begin position="4"/>
        <end position="175"/>
    </location>
</feature>
<dbReference type="InterPro" id="IPR029044">
    <property type="entry name" value="Nucleotide-diphossugar_trans"/>
</dbReference>
<reference evidence="6 7" key="1">
    <citation type="submission" date="2020-08" db="EMBL/GenBank/DDBJ databases">
        <title>Genome public.</title>
        <authorList>
            <person name="Liu C."/>
            <person name="Sun Q."/>
        </authorList>
    </citation>
    <scope>NUCLEOTIDE SEQUENCE [LARGE SCALE GENOMIC DNA]</scope>
    <source>
        <strain evidence="6 7">NSJ-71</strain>
    </source>
</reference>
<evidence type="ECO:0000313" key="6">
    <source>
        <dbReference type="EMBL" id="MBC5727860.1"/>
    </source>
</evidence>
<dbReference type="RefSeq" id="WP_186935112.1">
    <property type="nucleotide sequence ID" value="NZ_JACOPS010000002.1"/>
</dbReference>
<feature type="transmembrane region" description="Helical" evidence="4">
    <location>
        <begin position="251"/>
        <end position="282"/>
    </location>
</feature>
<evidence type="ECO:0000256" key="3">
    <source>
        <dbReference type="ARBA" id="ARBA00022679"/>
    </source>
</evidence>
<dbReference type="Proteomes" id="UP000636755">
    <property type="component" value="Unassembled WGS sequence"/>
</dbReference>
<evidence type="ECO:0000256" key="2">
    <source>
        <dbReference type="ARBA" id="ARBA00022676"/>
    </source>
</evidence>
<keyword evidence="4" id="KW-0472">Membrane</keyword>
<evidence type="ECO:0000256" key="4">
    <source>
        <dbReference type="SAM" id="Phobius"/>
    </source>
</evidence>
<protein>
    <submittedName>
        <fullName evidence="6">Glycosyltransferase family 2 protein</fullName>
    </submittedName>
</protein>
<dbReference type="Pfam" id="PF00535">
    <property type="entry name" value="Glycos_transf_2"/>
    <property type="match status" value="1"/>
</dbReference>
<evidence type="ECO:0000256" key="1">
    <source>
        <dbReference type="ARBA" id="ARBA00006739"/>
    </source>
</evidence>
<comment type="similarity">
    <text evidence="1">Belongs to the glycosyltransferase 2 family.</text>
</comment>
<sequence>MIVSLCMIAYNEADALSGLFKDISLQDYPHNKIEVVFVDSMSTDKTYEMMEKFKETGYGFRNISIVQCMKKNQASSWNAALMTARGDVIIRVDAHARIPKDFVSRNIMNLEDGENVVGGGRPNITSDISSWKLTLLAAEDSLFGSSVASYRRPSAQKEYLDSLFHAAYRREVIAKVGGFNENLGRTEDNEFHYRIRKAGYKMCCCPDIVSYQHARNNLKYMVHQKYSNGRWIGLTLSECPGCLSYFHFAPFLFVMALLFCSILAFIGLPLFLYVLLAVYGMFDIVNTVGCCTMKNVQPQFVLLPFIFPMLHIAYGIGTIVGLIQIPSWQKSIKNSNAKEKIEKVRRKVIQNTLKPEER</sequence>
<dbReference type="Gene3D" id="3.90.550.10">
    <property type="entry name" value="Spore Coat Polysaccharide Biosynthesis Protein SpsA, Chain A"/>
    <property type="match status" value="1"/>
</dbReference>
<keyword evidence="4" id="KW-1133">Transmembrane helix</keyword>
<keyword evidence="7" id="KW-1185">Reference proteome</keyword>
<dbReference type="SUPFAM" id="SSF53448">
    <property type="entry name" value="Nucleotide-diphospho-sugar transferases"/>
    <property type="match status" value="1"/>
</dbReference>
<comment type="caution">
    <text evidence="6">The sequence shown here is derived from an EMBL/GenBank/DDBJ whole genome shotgun (WGS) entry which is preliminary data.</text>
</comment>
<proteinExistence type="inferred from homology"/>
<dbReference type="PANTHER" id="PTHR43630:SF1">
    <property type="entry name" value="POLY-BETA-1,6-N-ACETYL-D-GLUCOSAMINE SYNTHASE"/>
    <property type="match status" value="1"/>
</dbReference>
<name>A0ABR7HK43_9FIRM</name>
<evidence type="ECO:0000313" key="7">
    <source>
        <dbReference type="Proteomes" id="UP000636755"/>
    </source>
</evidence>
<keyword evidence="2" id="KW-0328">Glycosyltransferase</keyword>
<organism evidence="6 7">
    <name type="scientific">Ruminococcus intestinalis</name>
    <dbReference type="NCBI Taxonomy" id="2763066"/>
    <lineage>
        <taxon>Bacteria</taxon>
        <taxon>Bacillati</taxon>
        <taxon>Bacillota</taxon>
        <taxon>Clostridia</taxon>
        <taxon>Eubacteriales</taxon>
        <taxon>Oscillospiraceae</taxon>
        <taxon>Ruminococcus</taxon>
    </lineage>
</organism>
<dbReference type="EMBL" id="JACOPS010000002">
    <property type="protein sequence ID" value="MBC5727860.1"/>
    <property type="molecule type" value="Genomic_DNA"/>
</dbReference>
<accession>A0ABR7HK43</accession>
<dbReference type="InterPro" id="IPR001173">
    <property type="entry name" value="Glyco_trans_2-like"/>
</dbReference>
<keyword evidence="4" id="KW-0812">Transmembrane</keyword>
<keyword evidence="3" id="KW-0808">Transferase</keyword>
<gene>
    <name evidence="6" type="ORF">H8R91_04880</name>
</gene>
<feature type="transmembrane region" description="Helical" evidence="4">
    <location>
        <begin position="302"/>
        <end position="323"/>
    </location>
</feature>
<dbReference type="PANTHER" id="PTHR43630">
    <property type="entry name" value="POLY-BETA-1,6-N-ACETYL-D-GLUCOSAMINE SYNTHASE"/>
    <property type="match status" value="1"/>
</dbReference>